<proteinExistence type="predicted"/>
<feature type="compositionally biased region" description="Basic and acidic residues" evidence="1">
    <location>
        <begin position="68"/>
        <end position="86"/>
    </location>
</feature>
<comment type="caution">
    <text evidence="2">The sequence shown here is derived from an EMBL/GenBank/DDBJ whole genome shotgun (WGS) entry which is preliminary data.</text>
</comment>
<feature type="region of interest" description="Disordered" evidence="1">
    <location>
        <begin position="66"/>
        <end position="108"/>
    </location>
</feature>
<reference evidence="2 3" key="1">
    <citation type="journal article" date="2020" name="BMC Genomics">
        <title>Intraspecific diversification of the crop wild relative Brassica cretica Lam. using demographic model selection.</title>
        <authorList>
            <person name="Kioukis A."/>
            <person name="Michalopoulou V.A."/>
            <person name="Briers L."/>
            <person name="Pirintsos S."/>
            <person name="Studholme D.J."/>
            <person name="Pavlidis P."/>
            <person name="Sarris P.F."/>
        </authorList>
    </citation>
    <scope>NUCLEOTIDE SEQUENCE [LARGE SCALE GENOMIC DNA]</scope>
    <source>
        <strain evidence="3">cv. PFS-1207/04</strain>
    </source>
</reference>
<keyword evidence="3" id="KW-1185">Reference proteome</keyword>
<name>A0ABQ7BW61_BRACR</name>
<accession>A0ABQ7BW61</accession>
<sequence length="108" mass="11811">MTFLLVGETGGSGEFAAAARGASRRSDRIGAGFAVIGGDSSDRLIGNGTSLGLEEVGIVFVLAGLPHPPRERESGERKIKYGRWREEEEDDEEEDDKWGEEERERVDS</sequence>
<evidence type="ECO:0000313" key="3">
    <source>
        <dbReference type="Proteomes" id="UP000266723"/>
    </source>
</evidence>
<evidence type="ECO:0000313" key="2">
    <source>
        <dbReference type="EMBL" id="KAF3543645.1"/>
    </source>
</evidence>
<feature type="compositionally biased region" description="Acidic residues" evidence="1">
    <location>
        <begin position="87"/>
        <end position="99"/>
    </location>
</feature>
<evidence type="ECO:0000256" key="1">
    <source>
        <dbReference type="SAM" id="MobiDB-lite"/>
    </source>
</evidence>
<organism evidence="2 3">
    <name type="scientific">Brassica cretica</name>
    <name type="common">Mustard</name>
    <dbReference type="NCBI Taxonomy" id="69181"/>
    <lineage>
        <taxon>Eukaryota</taxon>
        <taxon>Viridiplantae</taxon>
        <taxon>Streptophyta</taxon>
        <taxon>Embryophyta</taxon>
        <taxon>Tracheophyta</taxon>
        <taxon>Spermatophyta</taxon>
        <taxon>Magnoliopsida</taxon>
        <taxon>eudicotyledons</taxon>
        <taxon>Gunneridae</taxon>
        <taxon>Pentapetalae</taxon>
        <taxon>rosids</taxon>
        <taxon>malvids</taxon>
        <taxon>Brassicales</taxon>
        <taxon>Brassicaceae</taxon>
        <taxon>Brassiceae</taxon>
        <taxon>Brassica</taxon>
    </lineage>
</organism>
<dbReference type="EMBL" id="QGKV02000832">
    <property type="protein sequence ID" value="KAF3543645.1"/>
    <property type="molecule type" value="Genomic_DNA"/>
</dbReference>
<dbReference type="Proteomes" id="UP000266723">
    <property type="component" value="Unassembled WGS sequence"/>
</dbReference>
<gene>
    <name evidence="2" type="ORF">DY000_02005198</name>
</gene>
<protein>
    <submittedName>
        <fullName evidence="2">Uncharacterized protein</fullName>
    </submittedName>
</protein>